<dbReference type="Gene3D" id="1.20.1280.50">
    <property type="match status" value="1"/>
</dbReference>
<protein>
    <recommendedName>
        <fullName evidence="2">F-box domain-containing protein</fullName>
    </recommendedName>
</protein>
<dbReference type="CDD" id="cd09917">
    <property type="entry name" value="F-box_SF"/>
    <property type="match status" value="1"/>
</dbReference>
<feature type="region of interest" description="Disordered" evidence="1">
    <location>
        <begin position="312"/>
        <end position="333"/>
    </location>
</feature>
<sequence>MATGDVEMESAAPTGSGSNAESHTRVTDLPLDVQQSILGSLDWQSLPKAAMACSSWSELVRRHESSPGCGLEWSHAMFRGSPAKSPLLRGGPKSVPGAERDFVRGLLDRSGYLDKSTRPDLVVVTVTPSWEPKLQLIADAFLELLPNRRSVHVVCCVAVGIIGTDESGVVHEIDDGSTEADAIAVALLHLGQNQRVFSVAERNSSARQRRKKHVDSSDEEIDRTLSKMEAFMKGSVPEAESGDPAQRCRAERGILGLLVGDNVYDVSDMKTKIEGRFGCIHLMGGLCGYDTRKQAVYYSSPESRKLEEEARAAARRDTAEGPQTRSAAAEGGRPWKRPRISACALFVCNLRSTRASYRGIKQLMPDYRVEVAEADPDGSKVCSLRQVAGDGRVEEGPPVPIYQVLRELEEVHGSLHGVTFGVKRRSLVSIDSQDPVATADDGTDLSGQLPATHVRTQVESVDIVRGVWDSTSPGTSRLEAIVVPLDLGPQDVCSFYTYSAQESLRELGEILDTLGTQEQRIEGSGCFGGFLVICNARGTYLHNGKQNVESNVLTSALPNTPVIGFFANGEVGPMPFREYFAAPRGGEGGESGEANTVLQGNTSVLTLLRRP</sequence>
<feature type="region of interest" description="Disordered" evidence="1">
    <location>
        <begin position="1"/>
        <end position="24"/>
    </location>
</feature>
<dbReference type="InterPro" id="IPR001810">
    <property type="entry name" value="F-box_dom"/>
</dbReference>
<evidence type="ECO:0000313" key="3">
    <source>
        <dbReference type="EMBL" id="CAE0188682.1"/>
    </source>
</evidence>
<dbReference type="InterPro" id="IPR019494">
    <property type="entry name" value="FIST_C"/>
</dbReference>
<dbReference type="SUPFAM" id="SSF81383">
    <property type="entry name" value="F-box domain"/>
    <property type="match status" value="1"/>
</dbReference>
<dbReference type="GO" id="GO:0032436">
    <property type="term" value="P:positive regulation of proteasomal ubiquitin-dependent protein catabolic process"/>
    <property type="evidence" value="ECO:0007669"/>
    <property type="project" value="TreeGrafter"/>
</dbReference>
<dbReference type="PANTHER" id="PTHR14939:SF5">
    <property type="entry name" value="F-BOX ONLY PROTEIN 22"/>
    <property type="match status" value="1"/>
</dbReference>
<dbReference type="PANTHER" id="PTHR14939">
    <property type="entry name" value="F-BOX ONLY PROTEIN 22"/>
    <property type="match status" value="1"/>
</dbReference>
<dbReference type="Pfam" id="PF10442">
    <property type="entry name" value="FIST_C"/>
    <property type="match status" value="1"/>
</dbReference>
<dbReference type="PROSITE" id="PS50181">
    <property type="entry name" value="FBOX"/>
    <property type="match status" value="1"/>
</dbReference>
<dbReference type="InterPro" id="IPR036047">
    <property type="entry name" value="F-box-like_dom_sf"/>
</dbReference>
<dbReference type="EMBL" id="HBHZ01002257">
    <property type="protein sequence ID" value="CAE0188682.1"/>
    <property type="molecule type" value="Transcribed_RNA"/>
</dbReference>
<proteinExistence type="predicted"/>
<evidence type="ECO:0000256" key="1">
    <source>
        <dbReference type="SAM" id="MobiDB-lite"/>
    </source>
</evidence>
<evidence type="ECO:0000259" key="2">
    <source>
        <dbReference type="PROSITE" id="PS50181"/>
    </source>
</evidence>
<gene>
    <name evidence="3" type="ORF">CROS1456_LOCUS1751</name>
</gene>
<name>A0A7S3C881_9CHLO</name>
<accession>A0A7S3C881</accession>
<reference evidence="3" key="1">
    <citation type="submission" date="2021-01" db="EMBL/GenBank/DDBJ databases">
        <authorList>
            <person name="Corre E."/>
            <person name="Pelletier E."/>
            <person name="Niang G."/>
            <person name="Scheremetjew M."/>
            <person name="Finn R."/>
            <person name="Kale V."/>
            <person name="Holt S."/>
            <person name="Cochrane G."/>
            <person name="Meng A."/>
            <person name="Brown T."/>
            <person name="Cohen L."/>
        </authorList>
    </citation>
    <scope>NUCLEOTIDE SEQUENCE</scope>
    <source>
        <strain evidence="3">RCC1871</strain>
    </source>
</reference>
<dbReference type="GO" id="GO:0000209">
    <property type="term" value="P:protein polyubiquitination"/>
    <property type="evidence" value="ECO:0007669"/>
    <property type="project" value="TreeGrafter"/>
</dbReference>
<feature type="domain" description="F-box" evidence="2">
    <location>
        <begin position="23"/>
        <end position="76"/>
    </location>
</feature>
<organism evidence="3">
    <name type="scientific">Chloropicon roscoffensis</name>
    <dbReference type="NCBI Taxonomy" id="1461544"/>
    <lineage>
        <taxon>Eukaryota</taxon>
        <taxon>Viridiplantae</taxon>
        <taxon>Chlorophyta</taxon>
        <taxon>Chloropicophyceae</taxon>
        <taxon>Chloropicales</taxon>
        <taxon>Chloropicaceae</taxon>
        <taxon>Chloropicon</taxon>
    </lineage>
</organism>
<dbReference type="AlphaFoldDB" id="A0A7S3C881"/>